<name>A0AAE1X112_9LAMI</name>
<keyword evidence="2" id="KW-1185">Reference proteome</keyword>
<protein>
    <submittedName>
        <fullName evidence="1">Uncharacterized protein</fullName>
    </submittedName>
</protein>
<reference evidence="1" key="1">
    <citation type="submission" date="2020-06" db="EMBL/GenBank/DDBJ databases">
        <authorList>
            <person name="Li T."/>
            <person name="Hu X."/>
            <person name="Zhang T."/>
            <person name="Song X."/>
            <person name="Zhang H."/>
            <person name="Dai N."/>
            <person name="Sheng W."/>
            <person name="Hou X."/>
            <person name="Wei L."/>
        </authorList>
    </citation>
    <scope>NUCLEOTIDE SEQUENCE</scope>
    <source>
        <strain evidence="1">K16</strain>
        <tissue evidence="1">Leaf</tissue>
    </source>
</reference>
<sequence>MDHSKQGFFPMRYGVKLSEKQSPKIDGELKKMFDVPYASVVAGVMSRYQACAGETHWTTVKTILKYLIRTKNMFFVYDGGELILEGYSSASFQSDDDDAKSQSDLYSSLMVVWWLERVLSRIPHLIPPQKLNT</sequence>
<dbReference type="Proteomes" id="UP001289374">
    <property type="component" value="Unassembled WGS sequence"/>
</dbReference>
<reference evidence="1" key="2">
    <citation type="journal article" date="2024" name="Plant">
        <title>Genomic evolution and insights into agronomic trait innovations of Sesamum species.</title>
        <authorList>
            <person name="Miao H."/>
            <person name="Wang L."/>
            <person name="Qu L."/>
            <person name="Liu H."/>
            <person name="Sun Y."/>
            <person name="Le M."/>
            <person name="Wang Q."/>
            <person name="Wei S."/>
            <person name="Zheng Y."/>
            <person name="Lin W."/>
            <person name="Duan Y."/>
            <person name="Cao H."/>
            <person name="Xiong S."/>
            <person name="Wang X."/>
            <person name="Wei L."/>
            <person name="Li C."/>
            <person name="Ma Q."/>
            <person name="Ju M."/>
            <person name="Zhao R."/>
            <person name="Li G."/>
            <person name="Mu C."/>
            <person name="Tian Q."/>
            <person name="Mei H."/>
            <person name="Zhang T."/>
            <person name="Gao T."/>
            <person name="Zhang H."/>
        </authorList>
    </citation>
    <scope>NUCLEOTIDE SEQUENCE</scope>
    <source>
        <strain evidence="1">K16</strain>
    </source>
</reference>
<proteinExistence type="predicted"/>
<comment type="caution">
    <text evidence="1">The sequence shown here is derived from an EMBL/GenBank/DDBJ whole genome shotgun (WGS) entry which is preliminary data.</text>
</comment>
<dbReference type="EMBL" id="JACGWL010000005">
    <property type="protein sequence ID" value="KAK4403151.1"/>
    <property type="molecule type" value="Genomic_DNA"/>
</dbReference>
<evidence type="ECO:0000313" key="1">
    <source>
        <dbReference type="EMBL" id="KAK4403151.1"/>
    </source>
</evidence>
<gene>
    <name evidence="1" type="ORF">Sango_1055800</name>
</gene>
<organism evidence="1 2">
    <name type="scientific">Sesamum angolense</name>
    <dbReference type="NCBI Taxonomy" id="2727404"/>
    <lineage>
        <taxon>Eukaryota</taxon>
        <taxon>Viridiplantae</taxon>
        <taxon>Streptophyta</taxon>
        <taxon>Embryophyta</taxon>
        <taxon>Tracheophyta</taxon>
        <taxon>Spermatophyta</taxon>
        <taxon>Magnoliopsida</taxon>
        <taxon>eudicotyledons</taxon>
        <taxon>Gunneridae</taxon>
        <taxon>Pentapetalae</taxon>
        <taxon>asterids</taxon>
        <taxon>lamiids</taxon>
        <taxon>Lamiales</taxon>
        <taxon>Pedaliaceae</taxon>
        <taxon>Sesamum</taxon>
    </lineage>
</organism>
<dbReference type="AlphaFoldDB" id="A0AAE1X112"/>
<accession>A0AAE1X112</accession>
<evidence type="ECO:0000313" key="2">
    <source>
        <dbReference type="Proteomes" id="UP001289374"/>
    </source>
</evidence>